<dbReference type="STRING" id="1168035.SAMN05444280_12917"/>
<gene>
    <name evidence="1" type="ORF">SAMN05444280_12917</name>
</gene>
<name>A0A1M6LZY7_9BACT</name>
<dbReference type="EMBL" id="FQZE01000029">
    <property type="protein sequence ID" value="SHJ76705.1"/>
    <property type="molecule type" value="Genomic_DNA"/>
</dbReference>
<dbReference type="SUPFAM" id="SSF56935">
    <property type="entry name" value="Porins"/>
    <property type="match status" value="1"/>
</dbReference>
<accession>A0A1M6LZY7</accession>
<keyword evidence="2" id="KW-1185">Reference proteome</keyword>
<organism evidence="1 2">
    <name type="scientific">Tangfeifania diversioriginum</name>
    <dbReference type="NCBI Taxonomy" id="1168035"/>
    <lineage>
        <taxon>Bacteria</taxon>
        <taxon>Pseudomonadati</taxon>
        <taxon>Bacteroidota</taxon>
        <taxon>Bacteroidia</taxon>
        <taxon>Marinilabiliales</taxon>
        <taxon>Prolixibacteraceae</taxon>
        <taxon>Tangfeifania</taxon>
    </lineage>
</organism>
<evidence type="ECO:0008006" key="3">
    <source>
        <dbReference type="Google" id="ProtNLM"/>
    </source>
</evidence>
<protein>
    <recommendedName>
        <fullName evidence="3">Phosphate-selective porin O and P</fullName>
    </recommendedName>
</protein>
<evidence type="ECO:0000313" key="2">
    <source>
        <dbReference type="Proteomes" id="UP000184050"/>
    </source>
</evidence>
<dbReference type="Proteomes" id="UP000184050">
    <property type="component" value="Unassembled WGS sequence"/>
</dbReference>
<dbReference type="Gene3D" id="2.40.160.10">
    <property type="entry name" value="Porin"/>
    <property type="match status" value="1"/>
</dbReference>
<proteinExistence type="predicted"/>
<dbReference type="InterPro" id="IPR023614">
    <property type="entry name" value="Porin_dom_sf"/>
</dbReference>
<evidence type="ECO:0000313" key="1">
    <source>
        <dbReference type="EMBL" id="SHJ76705.1"/>
    </source>
</evidence>
<sequence>MLGFPAPFRSCSFTKKLLVINLNKNNMKRNLIFILLFICSVLVNAQPADSLPGNLYMNVAERLLYTDGNLKIGGYGGVHYNQPFDSEMKLNGNMDVHRFIMLLGYSFSNNTQFISEIEFEHVKEVYIEQAFLQHKINNSINFRAGLMLTPMGITNEYHEPNLFRGVERPLIDKHISPTTWREIGAGFMGYILPVSLKYQAYLMNGFKSYDGGAILNGSGLRSGRQKGAESIFSSPSFSGKVEYFGIRGLNVGASVYTGNTQSTLYNGVEKENNTALATADSSVVGVAMLGLDARYSVKGLQLKGQYYYTGISNTGQYNEFTAGATGVPNDLGSSLTGYYLEAAYNVFRPLANVQSELTPFVRYEKWNTQNSVEQGSPNPAYDKKAIIGGLEWEMARGALLKADIQFVKSAAQSEYVKTFNAGVGIMF</sequence>
<dbReference type="AlphaFoldDB" id="A0A1M6LZY7"/>
<reference evidence="1 2" key="1">
    <citation type="submission" date="2016-11" db="EMBL/GenBank/DDBJ databases">
        <authorList>
            <person name="Jaros S."/>
            <person name="Januszkiewicz K."/>
            <person name="Wedrychowicz H."/>
        </authorList>
    </citation>
    <scope>NUCLEOTIDE SEQUENCE [LARGE SCALE GENOMIC DNA]</scope>
    <source>
        <strain evidence="1 2">DSM 27063</strain>
    </source>
</reference>